<evidence type="ECO:0000313" key="2">
    <source>
        <dbReference type="Proteomes" id="UP000024635"/>
    </source>
</evidence>
<keyword evidence="2" id="KW-1185">Reference proteome</keyword>
<dbReference type="EMBL" id="JARK01001533">
    <property type="protein sequence ID" value="EYB92196.1"/>
    <property type="molecule type" value="Genomic_DNA"/>
</dbReference>
<protein>
    <submittedName>
        <fullName evidence="1">Uncharacterized protein</fullName>
    </submittedName>
</protein>
<sequence length="97" mass="10955">MKAGQRGMKFSVRRKCGRREAASACDCYATAISHVVARIQYKLPLCPAAILQPRRYEAARAICLSFQEGLYDIVSSIRSFDQKTLEWNRSEISNKPA</sequence>
<organism evidence="1 2">
    <name type="scientific">Ancylostoma ceylanicum</name>
    <dbReference type="NCBI Taxonomy" id="53326"/>
    <lineage>
        <taxon>Eukaryota</taxon>
        <taxon>Metazoa</taxon>
        <taxon>Ecdysozoa</taxon>
        <taxon>Nematoda</taxon>
        <taxon>Chromadorea</taxon>
        <taxon>Rhabditida</taxon>
        <taxon>Rhabditina</taxon>
        <taxon>Rhabditomorpha</taxon>
        <taxon>Strongyloidea</taxon>
        <taxon>Ancylostomatidae</taxon>
        <taxon>Ancylostomatinae</taxon>
        <taxon>Ancylostoma</taxon>
    </lineage>
</organism>
<reference evidence="2" key="1">
    <citation type="journal article" date="2015" name="Nat. Genet.">
        <title>The genome and transcriptome of the zoonotic hookworm Ancylostoma ceylanicum identify infection-specific gene families.</title>
        <authorList>
            <person name="Schwarz E.M."/>
            <person name="Hu Y."/>
            <person name="Antoshechkin I."/>
            <person name="Miller M.M."/>
            <person name="Sternberg P.W."/>
            <person name="Aroian R.V."/>
        </authorList>
    </citation>
    <scope>NUCLEOTIDE SEQUENCE</scope>
    <source>
        <strain evidence="2">HY135</strain>
    </source>
</reference>
<evidence type="ECO:0000313" key="1">
    <source>
        <dbReference type="EMBL" id="EYB92196.1"/>
    </source>
</evidence>
<comment type="caution">
    <text evidence="1">The sequence shown here is derived from an EMBL/GenBank/DDBJ whole genome shotgun (WGS) entry which is preliminary data.</text>
</comment>
<dbReference type="Proteomes" id="UP000024635">
    <property type="component" value="Unassembled WGS sequence"/>
</dbReference>
<proteinExistence type="predicted"/>
<accession>A0A016SP87</accession>
<dbReference type="AlphaFoldDB" id="A0A016SP87"/>
<gene>
    <name evidence="1" type="primary">Acey_s0197.g1589</name>
    <name evidence="1" type="ORF">Y032_0197g1589</name>
</gene>
<name>A0A016SP87_9BILA</name>